<evidence type="ECO:0000256" key="6">
    <source>
        <dbReference type="SAM" id="MobiDB-lite"/>
    </source>
</evidence>
<dbReference type="Proteomes" id="UP000221165">
    <property type="component" value="Unassembled WGS sequence"/>
</dbReference>
<dbReference type="EMBL" id="MIGC01000634">
    <property type="protein sequence ID" value="PHJ24577.1"/>
    <property type="molecule type" value="Genomic_DNA"/>
</dbReference>
<evidence type="ECO:0000256" key="2">
    <source>
        <dbReference type="ARBA" id="ARBA00022692"/>
    </source>
</evidence>
<dbReference type="InterPro" id="IPR023395">
    <property type="entry name" value="MCP_dom_sf"/>
</dbReference>
<feature type="transmembrane region" description="Helical" evidence="7">
    <location>
        <begin position="28"/>
        <end position="51"/>
    </location>
</feature>
<dbReference type="Pfam" id="PF00153">
    <property type="entry name" value="Mito_carr"/>
    <property type="match status" value="1"/>
</dbReference>
<evidence type="ECO:0000256" key="7">
    <source>
        <dbReference type="SAM" id="Phobius"/>
    </source>
</evidence>
<feature type="region of interest" description="Disordered" evidence="6">
    <location>
        <begin position="73"/>
        <end position="113"/>
    </location>
</feature>
<sequence length="113" mass="12606">MTQQEGRYQYKGYVDCFSTILRREGPRALFLGLRLRVIWVGLGGFLCLGGYDAFKALFRPLVSCTSSYTTEATTEVVQDGGEKRKHTGETERGGRLAEQRTPRLGESGAEPRV</sequence>
<evidence type="ECO:0000313" key="9">
    <source>
        <dbReference type="Proteomes" id="UP000221165"/>
    </source>
</evidence>
<feature type="repeat" description="Solcar" evidence="4">
    <location>
        <begin position="1"/>
        <end position="57"/>
    </location>
</feature>
<evidence type="ECO:0000256" key="5">
    <source>
        <dbReference type="RuleBase" id="RU000488"/>
    </source>
</evidence>
<evidence type="ECO:0000256" key="3">
    <source>
        <dbReference type="ARBA" id="ARBA00023136"/>
    </source>
</evidence>
<keyword evidence="7" id="KW-1133">Transmembrane helix</keyword>
<dbReference type="OrthoDB" id="276989at2759"/>
<accession>A0A2C6L842</accession>
<dbReference type="VEuPathDB" id="ToxoDB:CSUI_001569"/>
<dbReference type="InterPro" id="IPR018108">
    <property type="entry name" value="MCP_transmembrane"/>
</dbReference>
<dbReference type="GeneID" id="94424985"/>
<comment type="caution">
    <text evidence="8">The sequence shown here is derived from an EMBL/GenBank/DDBJ whole genome shotgun (WGS) entry which is preliminary data.</text>
</comment>
<dbReference type="PROSITE" id="PS50920">
    <property type="entry name" value="SOLCAR"/>
    <property type="match status" value="1"/>
</dbReference>
<dbReference type="GO" id="GO:0016020">
    <property type="term" value="C:membrane"/>
    <property type="evidence" value="ECO:0007669"/>
    <property type="project" value="UniProtKB-SubCell"/>
</dbReference>
<dbReference type="SUPFAM" id="SSF103506">
    <property type="entry name" value="Mitochondrial carrier"/>
    <property type="match status" value="1"/>
</dbReference>
<evidence type="ECO:0000256" key="4">
    <source>
        <dbReference type="PROSITE-ProRule" id="PRU00282"/>
    </source>
</evidence>
<dbReference type="RefSeq" id="XP_067926250.1">
    <property type="nucleotide sequence ID" value="XM_068061774.1"/>
</dbReference>
<comment type="similarity">
    <text evidence="5">Belongs to the mitochondrial carrier (TC 2.A.29) family.</text>
</comment>
<keyword evidence="9" id="KW-1185">Reference proteome</keyword>
<organism evidence="8 9">
    <name type="scientific">Cystoisospora suis</name>
    <dbReference type="NCBI Taxonomy" id="483139"/>
    <lineage>
        <taxon>Eukaryota</taxon>
        <taxon>Sar</taxon>
        <taxon>Alveolata</taxon>
        <taxon>Apicomplexa</taxon>
        <taxon>Conoidasida</taxon>
        <taxon>Coccidia</taxon>
        <taxon>Eucoccidiorida</taxon>
        <taxon>Eimeriorina</taxon>
        <taxon>Sarcocystidae</taxon>
        <taxon>Cystoisospora</taxon>
    </lineage>
</organism>
<keyword evidence="3 4" id="KW-0472">Membrane</keyword>
<dbReference type="Gene3D" id="1.50.40.10">
    <property type="entry name" value="Mitochondrial carrier domain"/>
    <property type="match status" value="1"/>
</dbReference>
<gene>
    <name evidence="8" type="ORF">CSUI_001569</name>
</gene>
<protein>
    <submittedName>
        <fullName evidence="8">Mitochondrial carrier superfamily protein</fullName>
    </submittedName>
</protein>
<keyword evidence="2 4" id="KW-0812">Transmembrane</keyword>
<name>A0A2C6L842_9APIC</name>
<evidence type="ECO:0000256" key="1">
    <source>
        <dbReference type="ARBA" id="ARBA00004141"/>
    </source>
</evidence>
<proteinExistence type="inferred from homology"/>
<feature type="compositionally biased region" description="Basic and acidic residues" evidence="6">
    <location>
        <begin position="87"/>
        <end position="113"/>
    </location>
</feature>
<keyword evidence="5" id="KW-0813">Transport</keyword>
<comment type="subcellular location">
    <subcellularLocation>
        <location evidence="1">Membrane</location>
        <topology evidence="1">Multi-pass membrane protein</topology>
    </subcellularLocation>
</comment>
<dbReference type="AlphaFoldDB" id="A0A2C6L842"/>
<reference evidence="8 9" key="1">
    <citation type="journal article" date="2017" name="Int. J. Parasitol.">
        <title>The genome of the protozoan parasite Cystoisospora suis and a reverse vaccinology approach to identify vaccine candidates.</title>
        <authorList>
            <person name="Palmieri N."/>
            <person name="Shrestha A."/>
            <person name="Ruttkowski B."/>
            <person name="Beck T."/>
            <person name="Vogl C."/>
            <person name="Tomley F."/>
            <person name="Blake D.P."/>
            <person name="Joachim A."/>
        </authorList>
    </citation>
    <scope>NUCLEOTIDE SEQUENCE [LARGE SCALE GENOMIC DNA]</scope>
    <source>
        <strain evidence="8 9">Wien I</strain>
    </source>
</reference>
<evidence type="ECO:0000313" key="8">
    <source>
        <dbReference type="EMBL" id="PHJ24577.1"/>
    </source>
</evidence>